<sequence>MISAQAVKELRDMTGAGMMDCKKALTEANGDMEKAVEVLRERGLAAAAKKSGRIAAEGVVATYVSEDKKSAAMVEFNCETDFVSANEAFSGLANEIAALVAKNEVSSIEDVKALTLGEATVQDAVTALIAKLGENMSLRRYVKIEAKDGVVASYIHMGGKIGVLVETASENATDEVANVARDVAMHVAALNPKYLDKTSVDAETIEKEKEIYRVQALNEGKPANIVEKMVLGRVQKFLKEVCLVEQQFVKNPDLTITGYLKEESKKLGSIAIKSFARFEKGEGIEKEEVDFAAEVAAQMKK</sequence>
<keyword evidence="11" id="KW-1185">Reference proteome</keyword>
<comment type="function">
    <text evidence="5 6 7">Associates with the EF-Tu.GDP complex and induces the exchange of GDP to GTP. It remains bound to the aminoacyl-tRNA.EF-Tu.GTP complex up to the GTP hydrolysis stage on the ribosome.</text>
</comment>
<accession>V7IAX1</accession>
<proteinExistence type="inferred from homology"/>
<evidence type="ECO:0000256" key="2">
    <source>
        <dbReference type="ARBA" id="ARBA00016956"/>
    </source>
</evidence>
<evidence type="ECO:0000313" key="10">
    <source>
        <dbReference type="EMBL" id="ETA82002.1"/>
    </source>
</evidence>
<organism evidence="10 11">
    <name type="scientific">Youngiibacter fragilis 232.1</name>
    <dbReference type="NCBI Taxonomy" id="994573"/>
    <lineage>
        <taxon>Bacteria</taxon>
        <taxon>Bacillati</taxon>
        <taxon>Bacillota</taxon>
        <taxon>Clostridia</taxon>
        <taxon>Eubacteriales</taxon>
        <taxon>Clostridiaceae</taxon>
        <taxon>Youngiibacter</taxon>
    </lineage>
</organism>
<keyword evidence="4 6" id="KW-0648">Protein biosynthesis</keyword>
<evidence type="ECO:0000256" key="4">
    <source>
        <dbReference type="ARBA" id="ARBA00022917"/>
    </source>
</evidence>
<feature type="domain" description="Translation elongation factor EFTs/EF1B dimerisation" evidence="9">
    <location>
        <begin position="71"/>
        <end position="282"/>
    </location>
</feature>
<dbReference type="eggNOG" id="COG0264">
    <property type="taxonomic scope" value="Bacteria"/>
</dbReference>
<dbReference type="GO" id="GO:0003746">
    <property type="term" value="F:translation elongation factor activity"/>
    <property type="evidence" value="ECO:0007669"/>
    <property type="project" value="UniProtKB-UniRule"/>
</dbReference>
<dbReference type="InterPro" id="IPR018101">
    <property type="entry name" value="Transl_elong_Ts_CS"/>
</dbReference>
<dbReference type="InterPro" id="IPR001816">
    <property type="entry name" value="Transl_elong_EFTs/EF1B"/>
</dbReference>
<dbReference type="NCBIfam" id="TIGR00116">
    <property type="entry name" value="tsf"/>
    <property type="match status" value="1"/>
</dbReference>
<dbReference type="OrthoDB" id="9808348at2"/>
<evidence type="ECO:0000256" key="8">
    <source>
        <dbReference type="RuleBase" id="RU000643"/>
    </source>
</evidence>
<dbReference type="InterPro" id="IPR014039">
    <property type="entry name" value="Transl_elong_EFTs/EF1B_dimer"/>
</dbReference>
<evidence type="ECO:0000256" key="5">
    <source>
        <dbReference type="ARBA" id="ARBA00025453"/>
    </source>
</evidence>
<keyword evidence="3 6" id="KW-0251">Elongation factor</keyword>
<dbReference type="PATRIC" id="fig|994573.3.peg.625"/>
<reference evidence="10 11" key="1">
    <citation type="journal article" date="2014" name="Genome Announc.">
        <title>Genome Sequence of Youngiibacter fragilis, the Type Strain of the Genus Youngiibacter.</title>
        <authorList>
            <person name="Wawrik C.B."/>
            <person name="Callaghan A.V."/>
            <person name="Stamps B.W."/>
            <person name="Wawrik B."/>
        </authorList>
    </citation>
    <scope>NUCLEOTIDE SEQUENCE [LARGE SCALE GENOMIC DNA]</scope>
    <source>
        <strain evidence="10 11">232.1</strain>
    </source>
</reference>
<dbReference type="RefSeq" id="WP_023387870.1">
    <property type="nucleotide sequence ID" value="NZ_AXUN02000046.1"/>
</dbReference>
<dbReference type="Pfam" id="PF00889">
    <property type="entry name" value="EF_TS"/>
    <property type="match status" value="1"/>
</dbReference>
<evidence type="ECO:0000313" key="11">
    <source>
        <dbReference type="Proteomes" id="UP000017747"/>
    </source>
</evidence>
<comment type="similarity">
    <text evidence="1 6 7">Belongs to the EF-Ts family.</text>
</comment>
<protein>
    <recommendedName>
        <fullName evidence="2 6">Elongation factor Ts</fullName>
        <shortName evidence="6">EF-Ts</shortName>
    </recommendedName>
</protein>
<dbReference type="SUPFAM" id="SSF46934">
    <property type="entry name" value="UBA-like"/>
    <property type="match status" value="1"/>
</dbReference>
<dbReference type="SUPFAM" id="SSF54713">
    <property type="entry name" value="Elongation factor Ts (EF-Ts), dimerisation domain"/>
    <property type="match status" value="2"/>
</dbReference>
<dbReference type="Gene3D" id="1.10.8.10">
    <property type="entry name" value="DNA helicase RuvA subunit, C-terminal domain"/>
    <property type="match status" value="1"/>
</dbReference>
<evidence type="ECO:0000256" key="7">
    <source>
        <dbReference type="RuleBase" id="RU000642"/>
    </source>
</evidence>
<dbReference type="Gene3D" id="3.30.479.20">
    <property type="entry name" value="Elongation factor Ts, dimerisation domain"/>
    <property type="match status" value="2"/>
</dbReference>
<evidence type="ECO:0000256" key="1">
    <source>
        <dbReference type="ARBA" id="ARBA00005532"/>
    </source>
</evidence>
<gene>
    <name evidence="6" type="primary">tsf</name>
    <name evidence="10" type="ORF">T472_0203315</name>
</gene>
<dbReference type="PANTHER" id="PTHR11741">
    <property type="entry name" value="ELONGATION FACTOR TS"/>
    <property type="match status" value="1"/>
</dbReference>
<dbReference type="InterPro" id="IPR036402">
    <property type="entry name" value="EF-Ts_dimer_sf"/>
</dbReference>
<dbReference type="FunFam" id="1.10.8.10:FF:000001">
    <property type="entry name" value="Elongation factor Ts"/>
    <property type="match status" value="1"/>
</dbReference>
<keyword evidence="6" id="KW-0963">Cytoplasm</keyword>
<dbReference type="GO" id="GO:0005737">
    <property type="term" value="C:cytoplasm"/>
    <property type="evidence" value="ECO:0007669"/>
    <property type="project" value="UniProtKB-SubCell"/>
</dbReference>
<dbReference type="PANTHER" id="PTHR11741:SF0">
    <property type="entry name" value="ELONGATION FACTOR TS, MITOCHONDRIAL"/>
    <property type="match status" value="1"/>
</dbReference>
<dbReference type="PROSITE" id="PS01127">
    <property type="entry name" value="EF_TS_2"/>
    <property type="match status" value="1"/>
</dbReference>
<dbReference type="PROSITE" id="PS01126">
    <property type="entry name" value="EF_TS_1"/>
    <property type="match status" value="1"/>
</dbReference>
<comment type="subcellular location">
    <subcellularLocation>
        <location evidence="6 8">Cytoplasm</location>
    </subcellularLocation>
</comment>
<name>V7IAX1_9CLOT</name>
<dbReference type="EMBL" id="AXUN02000046">
    <property type="protein sequence ID" value="ETA82002.1"/>
    <property type="molecule type" value="Genomic_DNA"/>
</dbReference>
<dbReference type="FunFam" id="1.10.286.20:FF:000001">
    <property type="entry name" value="Elongation factor Ts"/>
    <property type="match status" value="1"/>
</dbReference>
<evidence type="ECO:0000259" key="9">
    <source>
        <dbReference type="Pfam" id="PF00889"/>
    </source>
</evidence>
<dbReference type="HAMAP" id="MF_00050">
    <property type="entry name" value="EF_Ts"/>
    <property type="match status" value="1"/>
</dbReference>
<dbReference type="Gene3D" id="1.10.286.20">
    <property type="match status" value="1"/>
</dbReference>
<evidence type="ECO:0000256" key="6">
    <source>
        <dbReference type="HAMAP-Rule" id="MF_00050"/>
    </source>
</evidence>
<comment type="caution">
    <text evidence="10">The sequence shown here is derived from an EMBL/GenBank/DDBJ whole genome shotgun (WGS) entry which is preliminary data.</text>
</comment>
<feature type="region of interest" description="Involved in Mg(2+) ion dislocation from EF-Tu" evidence="6">
    <location>
        <begin position="80"/>
        <end position="83"/>
    </location>
</feature>
<dbReference type="InterPro" id="IPR009060">
    <property type="entry name" value="UBA-like_sf"/>
</dbReference>
<evidence type="ECO:0000256" key="3">
    <source>
        <dbReference type="ARBA" id="ARBA00022768"/>
    </source>
</evidence>
<dbReference type="STRING" id="994573.T472_0203315"/>
<dbReference type="AlphaFoldDB" id="V7IAX1"/>
<dbReference type="CDD" id="cd14275">
    <property type="entry name" value="UBA_EF-Ts"/>
    <property type="match status" value="1"/>
</dbReference>
<dbReference type="Proteomes" id="UP000017747">
    <property type="component" value="Unassembled WGS sequence"/>
</dbReference>